<keyword evidence="15" id="KW-0966">Cell projection</keyword>
<gene>
    <name evidence="22" type="primary">LOC111112131</name>
</gene>
<dbReference type="KEGG" id="cvn:111112131"/>
<dbReference type="GO" id="GO:0007052">
    <property type="term" value="P:mitotic spindle organization"/>
    <property type="evidence" value="ECO:0007669"/>
    <property type="project" value="TreeGrafter"/>
</dbReference>
<dbReference type="SUPFAM" id="SSF52540">
    <property type="entry name" value="P-loop containing nucleoside triphosphate hydrolases"/>
    <property type="match status" value="1"/>
</dbReference>
<evidence type="ECO:0000256" key="1">
    <source>
        <dbReference type="ARBA" id="ARBA00004245"/>
    </source>
</evidence>
<comment type="subcellular location">
    <subcellularLocation>
        <location evidence="3">Cell projection</location>
        <location evidence="3">Axon</location>
    </subcellularLocation>
    <subcellularLocation>
        <location evidence="2">Cell projection</location>
        <location evidence="2">Dendrite</location>
    </subcellularLocation>
    <subcellularLocation>
        <location evidence="4">Cell projection</location>
        <location evidence="4">Growth cone</location>
    </subcellularLocation>
    <subcellularLocation>
        <location evidence="1">Cytoplasm</location>
        <location evidence="1">Cytoskeleton</location>
    </subcellularLocation>
</comment>
<dbReference type="RefSeq" id="XP_022305193.1">
    <property type="nucleotide sequence ID" value="XM_022449485.1"/>
</dbReference>
<feature type="region of interest" description="Disordered" evidence="19">
    <location>
        <begin position="560"/>
        <end position="652"/>
    </location>
</feature>
<evidence type="ECO:0000256" key="12">
    <source>
        <dbReference type="ARBA" id="ARBA00023054"/>
    </source>
</evidence>
<dbReference type="SMART" id="SM00129">
    <property type="entry name" value="KISc"/>
    <property type="match status" value="1"/>
</dbReference>
<dbReference type="Pfam" id="PF23204">
    <property type="entry name" value="KIF21A_2nd"/>
    <property type="match status" value="1"/>
</dbReference>
<reference evidence="22" key="2">
    <citation type="submission" date="2025-08" db="UniProtKB">
        <authorList>
            <consortium name="RefSeq"/>
        </authorList>
    </citation>
    <scope>IDENTIFICATION</scope>
    <source>
        <tissue evidence="22">Whole sample</tissue>
    </source>
</reference>
<feature type="coiled-coil region" evidence="18">
    <location>
        <begin position="369"/>
        <end position="449"/>
    </location>
</feature>
<dbReference type="GO" id="GO:0005524">
    <property type="term" value="F:ATP binding"/>
    <property type="evidence" value="ECO:0007669"/>
    <property type="project" value="UniProtKB-UniRule"/>
</dbReference>
<feature type="compositionally biased region" description="Low complexity" evidence="19">
    <location>
        <begin position="1300"/>
        <end position="1329"/>
    </location>
</feature>
<feature type="region of interest" description="Disordered" evidence="19">
    <location>
        <begin position="1103"/>
        <end position="1129"/>
    </location>
</feature>
<dbReference type="CDD" id="cd22248">
    <property type="entry name" value="Rcc_KIF21"/>
    <property type="match status" value="1"/>
</dbReference>
<dbReference type="InterPro" id="IPR011047">
    <property type="entry name" value="Quinoprotein_ADH-like_sf"/>
</dbReference>
<keyword evidence="5" id="KW-0963">Cytoplasm</keyword>
<keyword evidence="9" id="KW-0677">Repeat</keyword>
<evidence type="ECO:0000256" key="14">
    <source>
        <dbReference type="ARBA" id="ARBA00023212"/>
    </source>
</evidence>
<keyword evidence="14" id="KW-0206">Cytoskeleton</keyword>
<evidence type="ECO:0000256" key="19">
    <source>
        <dbReference type="SAM" id="MobiDB-lite"/>
    </source>
</evidence>
<proteinExistence type="inferred from homology"/>
<evidence type="ECO:0000259" key="20">
    <source>
        <dbReference type="PROSITE" id="PS50067"/>
    </source>
</evidence>
<feature type="repeat" description="WD" evidence="16">
    <location>
        <begin position="1620"/>
        <end position="1661"/>
    </location>
</feature>
<evidence type="ECO:0000256" key="3">
    <source>
        <dbReference type="ARBA" id="ARBA00004489"/>
    </source>
</evidence>
<evidence type="ECO:0000256" key="9">
    <source>
        <dbReference type="ARBA" id="ARBA00022737"/>
    </source>
</evidence>
<dbReference type="PANTHER" id="PTHR47969">
    <property type="entry name" value="CHROMOSOME-ASSOCIATED KINESIN KIF4A-RELATED"/>
    <property type="match status" value="1"/>
</dbReference>
<keyword evidence="13 17" id="KW-0505">Motor protein</keyword>
<dbReference type="InterPro" id="IPR001680">
    <property type="entry name" value="WD40_rpt"/>
</dbReference>
<keyword evidence="21" id="KW-1185">Reference proteome</keyword>
<evidence type="ECO:0000313" key="21">
    <source>
        <dbReference type="Proteomes" id="UP000694844"/>
    </source>
</evidence>
<name>A0A8B8BPC6_CRAVI</name>
<dbReference type="GeneID" id="111112131"/>
<dbReference type="CDD" id="cd01372">
    <property type="entry name" value="KISc_KIF4"/>
    <property type="match status" value="1"/>
</dbReference>
<dbReference type="InterPro" id="IPR036961">
    <property type="entry name" value="Kinesin_motor_dom_sf"/>
</dbReference>
<evidence type="ECO:0000256" key="7">
    <source>
        <dbReference type="ARBA" id="ARBA00022574"/>
    </source>
</evidence>
<evidence type="ECO:0000256" key="2">
    <source>
        <dbReference type="ARBA" id="ARBA00004279"/>
    </source>
</evidence>
<dbReference type="CDD" id="cd00200">
    <property type="entry name" value="WD40"/>
    <property type="match status" value="1"/>
</dbReference>
<feature type="repeat" description="WD" evidence="16">
    <location>
        <begin position="1662"/>
        <end position="1701"/>
    </location>
</feature>
<dbReference type="PANTHER" id="PTHR47969:SF28">
    <property type="entry name" value="KINESIN-LIKE PROTEIN KIF21B"/>
    <property type="match status" value="1"/>
</dbReference>
<dbReference type="Gene3D" id="3.40.850.10">
    <property type="entry name" value="Kinesin motor domain"/>
    <property type="match status" value="1"/>
</dbReference>
<dbReference type="InterPro" id="IPR027417">
    <property type="entry name" value="P-loop_NTPase"/>
</dbReference>
<keyword evidence="11 17" id="KW-0067">ATP-binding</keyword>
<dbReference type="PROSITE" id="PS00678">
    <property type="entry name" value="WD_REPEATS_1"/>
    <property type="match status" value="1"/>
</dbReference>
<keyword evidence="12 18" id="KW-0175">Coiled coil</keyword>
<feature type="compositionally biased region" description="Pro residues" evidence="19">
    <location>
        <begin position="1266"/>
        <end position="1276"/>
    </location>
</feature>
<feature type="binding site" evidence="17">
    <location>
        <begin position="90"/>
        <end position="97"/>
    </location>
    <ligand>
        <name>ATP</name>
        <dbReference type="ChEBI" id="CHEBI:30616"/>
    </ligand>
</feature>
<dbReference type="InterPro" id="IPR027640">
    <property type="entry name" value="Kinesin-like_fam"/>
</dbReference>
<keyword evidence="10 17" id="KW-0547">Nucleotide-binding</keyword>
<dbReference type="GO" id="GO:0008017">
    <property type="term" value="F:microtubule binding"/>
    <property type="evidence" value="ECO:0007669"/>
    <property type="project" value="InterPro"/>
</dbReference>
<dbReference type="GO" id="GO:0007018">
    <property type="term" value="P:microtubule-based movement"/>
    <property type="evidence" value="ECO:0007669"/>
    <property type="project" value="InterPro"/>
</dbReference>
<sequence>MTESKEMKEDDSSVRVALRVRPQLAKERIDMCQVCTTVDSTQVILGKDKSFTYDYVFDMPTQQEAIYSDCVRILIDGCFDGYNATVFAYGQTGSGKTYTMGTGFDVSLPENEVGIIPRAVDHLFRGIEECRRKAKENNVPPPDFKVNAQFIELYNEEILDLLDTTRDPESRMRKSHIKIHEDATGGIYMVGVATRPVHSLEDTMECLKNGALSRATASTNMNSQSSRSHAIFTLHIKQQRVVHDENLGDEGKEPEALNEFETLTAKFHFVDLAGSERLKRTGATGDRAKEGISINCGLLALGNVISALGDKAKKGTHVPYRDSKLTRLLQDSLGGNSRTLMIACISPSDRDFVETLNTLKYANRARNIKNKVIANQDKASKQMAALRAEIVTLQQELMEFKSGKRKVDESGVESVNDMFHENTMLQTENDKLRQRIKSMHETVEMLTKRNSDLLAEKAVLGVYNISEDARDSEVTKLIEGYVKELEELRAKLVEAENTAEQYKRKTAMSRMGSSMSLVNDPLSPISPGHLSGSFMGSMTESKLSIIEEAKRDVSRMKKLRKLKKKKMYPKASEKEGQFDNEKDQNEAEQNEEDLDGEERDENEEEVNTEDINDEDDEDDNLSGDLNGDDEEDDDIEEELENLSSSDSDSDSEAKALMDPLMEFLWCYGDSDNLHEDLAELTCSISIKQKLVEELEQAQKQVLAVRHQYEEKVRQLQMRIRATEEERDQVLSSINNVASESNEKVKKVKDEFEKKLITLQRDLKKAEQAKRDYSRMQKQSSYHEKQLKTLQHELQEMKRTKVKLMKQVKEELEKGKAVEARRTKEVAQLRKEQVRKENMIRTLEKEKRQKETVLKRKQEELNVSIGKIKKEVEALRRKEKKPMSAMAAGRVAKYDRPKTIPVAPFTSSPRRRKRAEFSAKSAKQRWDTLDKKISNVITKKQTIINMEKDMNIWLKERESVCKKLDKFCRKRDIAIKEGKDDQVIGELNCVIGMLEGQVQYTQEYISECQSQIMQIEEAKEDNEGFDATALVNNCSLEEAQYLLEHFIQTSIGRGLALSQKENELKELREMLHQTELNNTLQQDLLKHMINDRVDIEVDNLMTNAADGGESSEESLSSSPADRMSHKPNITERSTNFDNLISMFEKVNEAKPPEVINATPTAPPMEPPLRGLKDFFHRLLVRRKTPLPQELLYADGSVTPLLPLPETPEEEEAGASPRREPPEVPPKPAKKGAAPGVDGQLMPPPRTTGMMKMSSSSNLSRIGNEPAQKPPRPDPGPSPRFQRKEYSKPSPEPSPVFRRKNNSSTSSLVSRSNSVEATSSDATPPSSPTLSRRTRDRATDDNVFSRLTSNTQPPVLQPPNRGQIVPNTGKVPPSKSAPVVCTHTAEGHSKAVLSLDATEDLLFTSSKDRTAKIWDLHTGKEVASFTSHPNNVVCVRYCPQSRLLFTVSQSYISVWDSRNSSKQCVKTLSSSGLTHDGCVNFGSTRQIELAPGEHHINDIALNEDGTALYSAAGNVVRVWDLKSFSAIGKLNGGHQAAVMAIAVDRWESKDIVLTGSKDHYIKMFEVVEERAGIMTPKYNLEPPHYDGIQAMCIHEDTLFSGSRDMCIKKWDLSSQTLKYSINSAHKDWVCALKFMPANNVLFSGCRGGFLKLWNIENCNQLGEIRAHTSPINAIAANSAAIFTASNENVVKFWQYRRIQSLTTLWESGRSSQEPMSTTTGKIWSKASYKNRNKSRV</sequence>
<evidence type="ECO:0000256" key="6">
    <source>
        <dbReference type="ARBA" id="ARBA00022553"/>
    </source>
</evidence>
<dbReference type="PROSITE" id="PS50082">
    <property type="entry name" value="WD_REPEATS_2"/>
    <property type="match status" value="3"/>
</dbReference>
<evidence type="ECO:0000256" key="10">
    <source>
        <dbReference type="ARBA" id="ARBA00022741"/>
    </source>
</evidence>
<dbReference type="OrthoDB" id="3176171at2759"/>
<dbReference type="GO" id="GO:0005875">
    <property type="term" value="C:microtubule associated complex"/>
    <property type="evidence" value="ECO:0007669"/>
    <property type="project" value="TreeGrafter"/>
</dbReference>
<keyword evidence="8" id="KW-0493">Microtubule</keyword>
<dbReference type="GO" id="GO:0030425">
    <property type="term" value="C:dendrite"/>
    <property type="evidence" value="ECO:0007669"/>
    <property type="project" value="UniProtKB-SubCell"/>
</dbReference>
<dbReference type="PROSITE" id="PS00411">
    <property type="entry name" value="KINESIN_MOTOR_1"/>
    <property type="match status" value="1"/>
</dbReference>
<organism evidence="21 22">
    <name type="scientific">Crassostrea virginica</name>
    <name type="common">Eastern oyster</name>
    <dbReference type="NCBI Taxonomy" id="6565"/>
    <lineage>
        <taxon>Eukaryota</taxon>
        <taxon>Metazoa</taxon>
        <taxon>Spiralia</taxon>
        <taxon>Lophotrochozoa</taxon>
        <taxon>Mollusca</taxon>
        <taxon>Bivalvia</taxon>
        <taxon>Autobranchia</taxon>
        <taxon>Pteriomorphia</taxon>
        <taxon>Ostreida</taxon>
        <taxon>Ostreoidea</taxon>
        <taxon>Ostreidae</taxon>
        <taxon>Crassostrea</taxon>
    </lineage>
</organism>
<dbReference type="GO" id="GO:0051231">
    <property type="term" value="P:spindle elongation"/>
    <property type="evidence" value="ECO:0007669"/>
    <property type="project" value="TreeGrafter"/>
</dbReference>
<evidence type="ECO:0000256" key="18">
    <source>
        <dbReference type="SAM" id="Coils"/>
    </source>
</evidence>
<dbReference type="SMART" id="SM00320">
    <property type="entry name" value="WD40"/>
    <property type="match status" value="7"/>
</dbReference>
<dbReference type="InterPro" id="IPR015943">
    <property type="entry name" value="WD40/YVTN_repeat-like_dom_sf"/>
</dbReference>
<dbReference type="Pfam" id="PF25764">
    <property type="entry name" value="KIF21A_4th"/>
    <property type="match status" value="1"/>
</dbReference>
<dbReference type="PROSITE" id="PS50294">
    <property type="entry name" value="WD_REPEATS_REGION"/>
    <property type="match status" value="2"/>
</dbReference>
<dbReference type="InterPro" id="IPR001752">
    <property type="entry name" value="Kinesin_motor_dom"/>
</dbReference>
<reference evidence="21" key="1">
    <citation type="submission" date="2024-06" db="UniProtKB">
        <authorList>
            <consortium name="RefSeq"/>
        </authorList>
    </citation>
    <scope>NUCLEOTIDE SEQUENCE [LARGE SCALE GENOMIC DNA]</scope>
</reference>
<dbReference type="Pfam" id="PF23203">
    <property type="entry name" value="KIF21A"/>
    <property type="match status" value="1"/>
</dbReference>
<feature type="coiled-coil region" evidence="18">
    <location>
        <begin position="677"/>
        <end position="877"/>
    </location>
</feature>
<feature type="region of interest" description="Disordered" evidence="19">
    <location>
        <begin position="1196"/>
        <end position="1359"/>
    </location>
</feature>
<dbReference type="FunFam" id="2.130.10.10:FF:000164">
    <property type="entry name" value="Kinesin family member 21A"/>
    <property type="match status" value="1"/>
</dbReference>
<dbReference type="GO" id="GO:0030426">
    <property type="term" value="C:growth cone"/>
    <property type="evidence" value="ECO:0007669"/>
    <property type="project" value="UniProtKB-SubCell"/>
</dbReference>
<protein>
    <submittedName>
        <fullName evidence="22">Kinesin-like protein KIF21A isoform X1</fullName>
    </submittedName>
</protein>
<feature type="compositionally biased region" description="Polar residues" evidence="19">
    <location>
        <begin position="1343"/>
        <end position="1352"/>
    </location>
</feature>
<dbReference type="Proteomes" id="UP000694844">
    <property type="component" value="Chromosome 1"/>
</dbReference>
<accession>A0A8B8BPC6</accession>
<dbReference type="GO" id="GO:0003777">
    <property type="term" value="F:microtubule motor activity"/>
    <property type="evidence" value="ECO:0007669"/>
    <property type="project" value="InterPro"/>
</dbReference>
<evidence type="ECO:0000256" key="5">
    <source>
        <dbReference type="ARBA" id="ARBA00022490"/>
    </source>
</evidence>
<keyword evidence="7 16" id="KW-0853">WD repeat</keyword>
<feature type="domain" description="Kinesin motor" evidence="20">
    <location>
        <begin position="13"/>
        <end position="368"/>
    </location>
</feature>
<comment type="similarity">
    <text evidence="17">Belongs to the TRAFAC class myosin-kinesin ATPase superfamily. Kinesin family.</text>
</comment>
<dbReference type="PRINTS" id="PR00380">
    <property type="entry name" value="KINESINHEAVY"/>
</dbReference>
<evidence type="ECO:0000256" key="13">
    <source>
        <dbReference type="ARBA" id="ARBA00023175"/>
    </source>
</evidence>
<evidence type="ECO:0000313" key="22">
    <source>
        <dbReference type="RefSeq" id="XP_022305193.1"/>
    </source>
</evidence>
<dbReference type="GO" id="GO:0005874">
    <property type="term" value="C:microtubule"/>
    <property type="evidence" value="ECO:0007669"/>
    <property type="project" value="UniProtKB-KW"/>
</dbReference>
<dbReference type="SUPFAM" id="SSF50998">
    <property type="entry name" value="Quinoprotein alcohol dehydrogenase-like"/>
    <property type="match status" value="1"/>
</dbReference>
<feature type="compositionally biased region" description="Acidic residues" evidence="19">
    <location>
        <begin position="586"/>
        <end position="640"/>
    </location>
</feature>
<dbReference type="Pfam" id="PF00400">
    <property type="entry name" value="WD40"/>
    <property type="match status" value="3"/>
</dbReference>
<dbReference type="Pfam" id="PF00225">
    <property type="entry name" value="Kinesin"/>
    <property type="match status" value="1"/>
</dbReference>
<dbReference type="Gene3D" id="2.130.10.10">
    <property type="entry name" value="YVTN repeat-like/Quinoprotein amine dehydrogenase"/>
    <property type="match status" value="2"/>
</dbReference>
<dbReference type="FunFam" id="3.40.850.10:FF:000011">
    <property type="entry name" value="Kinesin family member 21A"/>
    <property type="match status" value="1"/>
</dbReference>
<evidence type="ECO:0000256" key="15">
    <source>
        <dbReference type="ARBA" id="ARBA00023273"/>
    </source>
</evidence>
<dbReference type="InterPro" id="IPR056532">
    <property type="entry name" value="KIF21A/B_hel_2"/>
</dbReference>
<dbReference type="InterPro" id="IPR056533">
    <property type="entry name" value="KIF21A/B_hel_1"/>
</dbReference>
<evidence type="ECO:0000256" key="11">
    <source>
        <dbReference type="ARBA" id="ARBA00022840"/>
    </source>
</evidence>
<feature type="repeat" description="WD" evidence="16">
    <location>
        <begin position="1383"/>
        <end position="1422"/>
    </location>
</feature>
<evidence type="ECO:0000256" key="16">
    <source>
        <dbReference type="PROSITE-ProRule" id="PRU00221"/>
    </source>
</evidence>
<dbReference type="InterPro" id="IPR019821">
    <property type="entry name" value="Kinesin_motor_CS"/>
</dbReference>
<keyword evidence="6" id="KW-0597">Phosphoprotein</keyword>
<evidence type="ECO:0000256" key="17">
    <source>
        <dbReference type="PROSITE-ProRule" id="PRU00283"/>
    </source>
</evidence>
<evidence type="ECO:0000256" key="4">
    <source>
        <dbReference type="ARBA" id="ARBA00004624"/>
    </source>
</evidence>
<evidence type="ECO:0000256" key="8">
    <source>
        <dbReference type="ARBA" id="ARBA00022701"/>
    </source>
</evidence>
<dbReference type="PROSITE" id="PS50067">
    <property type="entry name" value="KINESIN_MOTOR_2"/>
    <property type="match status" value="1"/>
</dbReference>
<dbReference type="InterPro" id="IPR019775">
    <property type="entry name" value="WD40_repeat_CS"/>
</dbReference>
<feature type="compositionally biased region" description="Basic and acidic residues" evidence="19">
    <location>
        <begin position="571"/>
        <end position="585"/>
    </location>
</feature>
<feature type="coiled-coil region" evidence="18">
    <location>
        <begin position="478"/>
        <end position="505"/>
    </location>
</feature>